<comment type="caution">
    <text evidence="2">The sequence shown here is derived from an EMBL/GenBank/DDBJ whole genome shotgun (WGS) entry which is preliminary data.</text>
</comment>
<keyword evidence="3" id="KW-1185">Reference proteome</keyword>
<name>A0A9Q4AN60_9HYPH</name>
<proteinExistence type="predicted"/>
<dbReference type="PANTHER" id="PTHR39339:SF1">
    <property type="entry name" value="CHAD DOMAIN-CONTAINING PROTEIN"/>
    <property type="match status" value="1"/>
</dbReference>
<reference evidence="2" key="1">
    <citation type="submission" date="2022-06" db="EMBL/GenBank/DDBJ databases">
        <title>Devosia sp. XJ19-45 genome assembly.</title>
        <authorList>
            <person name="Li B."/>
            <person name="Cai M."/>
            <person name="Nie G."/>
            <person name="Li W."/>
        </authorList>
    </citation>
    <scope>NUCLEOTIDE SEQUENCE</scope>
    <source>
        <strain evidence="2">XJ19-45</strain>
    </source>
</reference>
<dbReference type="InterPro" id="IPR038186">
    <property type="entry name" value="CHAD_dom_sf"/>
</dbReference>
<evidence type="ECO:0000313" key="3">
    <source>
        <dbReference type="Proteomes" id="UP001060275"/>
    </source>
</evidence>
<dbReference type="EMBL" id="JAMWDU010000003">
    <property type="protein sequence ID" value="MCP8887022.1"/>
    <property type="molecule type" value="Genomic_DNA"/>
</dbReference>
<gene>
    <name evidence="2" type="ORF">NF348_07895</name>
</gene>
<dbReference type="AlphaFoldDB" id="A0A9Q4AN60"/>
<dbReference type="InterPro" id="IPR007899">
    <property type="entry name" value="CHAD_dom"/>
</dbReference>
<accession>A0A9Q4AN60</accession>
<feature type="domain" description="CHAD" evidence="1">
    <location>
        <begin position="8"/>
        <end position="282"/>
    </location>
</feature>
<dbReference type="RefSeq" id="WP_254674108.1">
    <property type="nucleotide sequence ID" value="NZ_JAMWDU010000003.1"/>
</dbReference>
<dbReference type="PANTHER" id="PTHR39339">
    <property type="entry name" value="SLR1444 PROTEIN"/>
    <property type="match status" value="1"/>
</dbReference>
<evidence type="ECO:0000259" key="1">
    <source>
        <dbReference type="PROSITE" id="PS51708"/>
    </source>
</evidence>
<sequence>MAYAFKQSSDVPAQVRAIALEQVDDALGVIERGGNFDETVHAVRRNCKKVRGLLRLVRPCCDDYAAENQAIRAVAEGLSVARDAAVMIDSFDALVGFGGERVAGDAAAAVQSLRLKLAARETHLRRQMGEDELLHTARERLEAVRKRIKTWTLDERGFDVLAPGLEKAYAKFRKGLAKIKKQPSDTAVHEWRKAAKYHWYHVRLLKPAAPLVLGPLAEGLDRLGDALGEHNNFAVLGDWIRTATLGDEQTGDVLLALADGRKAYLLAEALTMGRQFSVERPSAMTARFEHYWDLLVRER</sequence>
<protein>
    <submittedName>
        <fullName evidence="2">CHAD domain-containing protein</fullName>
    </submittedName>
</protein>
<dbReference type="Pfam" id="PF05235">
    <property type="entry name" value="CHAD"/>
    <property type="match status" value="1"/>
</dbReference>
<dbReference type="SMART" id="SM00880">
    <property type="entry name" value="CHAD"/>
    <property type="match status" value="1"/>
</dbReference>
<dbReference type="Gene3D" id="1.40.20.10">
    <property type="entry name" value="CHAD domain"/>
    <property type="match status" value="1"/>
</dbReference>
<organism evidence="2 3">
    <name type="scientific">Devosia ureilytica</name>
    <dbReference type="NCBI Taxonomy" id="2952754"/>
    <lineage>
        <taxon>Bacteria</taxon>
        <taxon>Pseudomonadati</taxon>
        <taxon>Pseudomonadota</taxon>
        <taxon>Alphaproteobacteria</taxon>
        <taxon>Hyphomicrobiales</taxon>
        <taxon>Devosiaceae</taxon>
        <taxon>Devosia</taxon>
    </lineage>
</organism>
<evidence type="ECO:0000313" key="2">
    <source>
        <dbReference type="EMBL" id="MCP8887022.1"/>
    </source>
</evidence>
<dbReference type="PROSITE" id="PS51708">
    <property type="entry name" value="CHAD"/>
    <property type="match status" value="1"/>
</dbReference>
<dbReference type="Proteomes" id="UP001060275">
    <property type="component" value="Unassembled WGS sequence"/>
</dbReference>